<evidence type="ECO:0000313" key="8">
    <source>
        <dbReference type="EMBL" id="KAJ1687176.1"/>
    </source>
</evidence>
<keyword evidence="2 4" id="KW-0378">Hydrolase</keyword>
<proteinExistence type="inferred from homology"/>
<feature type="domain" description="DUF7910" evidence="7">
    <location>
        <begin position="76"/>
        <end position="211"/>
    </location>
</feature>
<dbReference type="SUPFAM" id="SSF51445">
    <property type="entry name" value="(Trans)glycosidases"/>
    <property type="match status" value="1"/>
</dbReference>
<dbReference type="PANTHER" id="PTHR10551:SF14">
    <property type="entry name" value="CELLULASE CONTAINING PROTEIN, EXPRESSED"/>
    <property type="match status" value="1"/>
</dbReference>
<keyword evidence="5" id="KW-1133">Transmembrane helix</keyword>
<keyword evidence="9" id="KW-1185">Reference proteome</keyword>
<evidence type="ECO:0000313" key="9">
    <source>
        <dbReference type="Proteomes" id="UP001151287"/>
    </source>
</evidence>
<comment type="caution">
    <text evidence="8">The sequence shown here is derived from an EMBL/GenBank/DDBJ whole genome shotgun (WGS) entry which is preliminary data.</text>
</comment>
<dbReference type="GO" id="GO:0004553">
    <property type="term" value="F:hydrolase activity, hydrolyzing O-glycosyl compounds"/>
    <property type="evidence" value="ECO:0007669"/>
    <property type="project" value="InterPro"/>
</dbReference>
<dbReference type="GO" id="GO:0051017">
    <property type="term" value="P:actin filament bundle assembly"/>
    <property type="evidence" value="ECO:0007669"/>
    <property type="project" value="TreeGrafter"/>
</dbReference>
<dbReference type="PANTHER" id="PTHR10551">
    <property type="entry name" value="FASCIN"/>
    <property type="match status" value="1"/>
</dbReference>
<comment type="similarity">
    <text evidence="1 4">Belongs to the glycosyl hydrolase 5 (cellulase A) family.</text>
</comment>
<evidence type="ECO:0008006" key="10">
    <source>
        <dbReference type="Google" id="ProtNLM"/>
    </source>
</evidence>
<evidence type="ECO:0000259" key="6">
    <source>
        <dbReference type="Pfam" id="PF00150"/>
    </source>
</evidence>
<sequence>MEKKKMNGVLHCRWLSLTIVSYCFVALFLIQPDNERIKDARALSSSASLPVKAVNVGGWLVVEGWMTPWLFDNITNKDMLDGTQLKLRSVKQNMYVCAEGGGDNILVANRTGAAWWETFKLWRVNETTFYLRVAFGQFVRISNKSSELVANATNPGKSEEFVFIRSSNNRVRIRAPNGLFVQARSADAVTADYGEEGTNWGDDDPSVFEMDLNWRVEIGEYQVTNGYGPNATSVLRNHWNTFITEDDFRTMAEYNLTAVRIPVGWWTTRDPEPPKPFVNGSLQIVDNAFNWAEKYNLRVILDLHATNGSTNGWDLSGTRDGTIDWGKTDENINQSVGAIDFLASRYTQRSCLLAIELLNEALAPDISIDSLKKYYQAGYDTVRKYSSEVYVIMSSRLRADQRELLQYIGSFNKSVIDVHYYNSLDGRFSGLSVQQNLGFINNERSRDLSSVTVANGPLVLVGEWSGEFWHSGGEASKEEYQRFAQAELNVFGRATFGWAYWSWKHEINHWSLKWMIANGYISLNKTS</sequence>
<dbReference type="Proteomes" id="UP001151287">
    <property type="component" value="Unassembled WGS sequence"/>
</dbReference>
<dbReference type="InterPro" id="IPR017853">
    <property type="entry name" value="GH"/>
</dbReference>
<evidence type="ECO:0000256" key="4">
    <source>
        <dbReference type="RuleBase" id="RU361153"/>
    </source>
</evidence>
<dbReference type="GO" id="GO:0015629">
    <property type="term" value="C:actin cytoskeleton"/>
    <property type="evidence" value="ECO:0007669"/>
    <property type="project" value="TreeGrafter"/>
</dbReference>
<dbReference type="GO" id="GO:0000272">
    <property type="term" value="P:polysaccharide catabolic process"/>
    <property type="evidence" value="ECO:0007669"/>
    <property type="project" value="InterPro"/>
</dbReference>
<dbReference type="EMBL" id="JAMQYH010000005">
    <property type="protein sequence ID" value="KAJ1687176.1"/>
    <property type="molecule type" value="Genomic_DNA"/>
</dbReference>
<evidence type="ECO:0000256" key="1">
    <source>
        <dbReference type="ARBA" id="ARBA00005641"/>
    </source>
</evidence>
<keyword evidence="5" id="KW-0472">Membrane</keyword>
<dbReference type="AlphaFoldDB" id="A0A9Q0HHU3"/>
<dbReference type="Pfam" id="PF25490">
    <property type="entry name" value="DUF7910"/>
    <property type="match status" value="1"/>
</dbReference>
<protein>
    <recommendedName>
        <fullName evidence="10">Mannan endo-1,4-beta-mannosidase</fullName>
    </recommendedName>
</protein>
<dbReference type="GO" id="GO:0051015">
    <property type="term" value="F:actin filament binding"/>
    <property type="evidence" value="ECO:0007669"/>
    <property type="project" value="InterPro"/>
</dbReference>
<dbReference type="Gene3D" id="2.80.10.50">
    <property type="match status" value="1"/>
</dbReference>
<dbReference type="Gene3D" id="3.20.20.80">
    <property type="entry name" value="Glycosidases"/>
    <property type="match status" value="1"/>
</dbReference>
<evidence type="ECO:0000259" key="7">
    <source>
        <dbReference type="Pfam" id="PF25490"/>
    </source>
</evidence>
<feature type="domain" description="Glycoside hydrolase family 5" evidence="6">
    <location>
        <begin position="236"/>
        <end position="505"/>
    </location>
</feature>
<dbReference type="InterPro" id="IPR057232">
    <property type="entry name" value="DUF7910"/>
</dbReference>
<feature type="transmembrane region" description="Helical" evidence="5">
    <location>
        <begin position="12"/>
        <end position="30"/>
    </location>
</feature>
<dbReference type="OrthoDB" id="593196at2759"/>
<dbReference type="GO" id="GO:0005737">
    <property type="term" value="C:cytoplasm"/>
    <property type="evidence" value="ECO:0007669"/>
    <property type="project" value="TreeGrafter"/>
</dbReference>
<dbReference type="GO" id="GO:0007163">
    <property type="term" value="P:establishment or maintenance of cell polarity"/>
    <property type="evidence" value="ECO:0007669"/>
    <property type="project" value="TreeGrafter"/>
</dbReference>
<dbReference type="CDD" id="cd00257">
    <property type="entry name" value="beta-trefoil_FSCN-like"/>
    <property type="match status" value="1"/>
</dbReference>
<dbReference type="InterPro" id="IPR010431">
    <property type="entry name" value="Fascin"/>
</dbReference>
<accession>A0A9Q0HHU3</accession>
<organism evidence="8 9">
    <name type="scientific">Rhynchospora breviuscula</name>
    <dbReference type="NCBI Taxonomy" id="2022672"/>
    <lineage>
        <taxon>Eukaryota</taxon>
        <taxon>Viridiplantae</taxon>
        <taxon>Streptophyta</taxon>
        <taxon>Embryophyta</taxon>
        <taxon>Tracheophyta</taxon>
        <taxon>Spermatophyta</taxon>
        <taxon>Magnoliopsida</taxon>
        <taxon>Liliopsida</taxon>
        <taxon>Poales</taxon>
        <taxon>Cyperaceae</taxon>
        <taxon>Cyperoideae</taxon>
        <taxon>Rhynchosporeae</taxon>
        <taxon>Rhynchospora</taxon>
    </lineage>
</organism>
<evidence type="ECO:0000256" key="3">
    <source>
        <dbReference type="ARBA" id="ARBA00023295"/>
    </source>
</evidence>
<dbReference type="SUPFAM" id="SSF50405">
    <property type="entry name" value="Actin-crosslinking proteins"/>
    <property type="match status" value="1"/>
</dbReference>
<evidence type="ECO:0000256" key="2">
    <source>
        <dbReference type="ARBA" id="ARBA00022801"/>
    </source>
</evidence>
<evidence type="ECO:0000256" key="5">
    <source>
        <dbReference type="SAM" id="Phobius"/>
    </source>
</evidence>
<dbReference type="InterPro" id="IPR008999">
    <property type="entry name" value="Actin-crosslinking"/>
</dbReference>
<dbReference type="GO" id="GO:0016477">
    <property type="term" value="P:cell migration"/>
    <property type="evidence" value="ECO:0007669"/>
    <property type="project" value="TreeGrafter"/>
</dbReference>
<reference evidence="8" key="1">
    <citation type="journal article" date="2022" name="Cell">
        <title>Repeat-based holocentromeres influence genome architecture and karyotype evolution.</title>
        <authorList>
            <person name="Hofstatter P.G."/>
            <person name="Thangavel G."/>
            <person name="Lux T."/>
            <person name="Neumann P."/>
            <person name="Vondrak T."/>
            <person name="Novak P."/>
            <person name="Zhang M."/>
            <person name="Costa L."/>
            <person name="Castellani M."/>
            <person name="Scott A."/>
            <person name="Toegelov H."/>
            <person name="Fuchs J."/>
            <person name="Mata-Sucre Y."/>
            <person name="Dias Y."/>
            <person name="Vanzela A.L.L."/>
            <person name="Huettel B."/>
            <person name="Almeida C.C.S."/>
            <person name="Simkova H."/>
            <person name="Souza G."/>
            <person name="Pedrosa-Harand A."/>
            <person name="Macas J."/>
            <person name="Mayer K.F.X."/>
            <person name="Houben A."/>
            <person name="Marques A."/>
        </authorList>
    </citation>
    <scope>NUCLEOTIDE SEQUENCE</scope>
    <source>
        <strain evidence="8">RhyBre1mFocal</strain>
    </source>
</reference>
<keyword evidence="5" id="KW-0812">Transmembrane</keyword>
<dbReference type="InterPro" id="IPR001547">
    <property type="entry name" value="Glyco_hydro_5"/>
</dbReference>
<keyword evidence="3 4" id="KW-0326">Glycosidase</keyword>
<gene>
    <name evidence="8" type="ORF">LUZ63_018566</name>
</gene>
<name>A0A9Q0HHU3_9POAL</name>
<dbReference type="Pfam" id="PF00150">
    <property type="entry name" value="Cellulase"/>
    <property type="match status" value="1"/>
</dbReference>